<feature type="non-terminal residue" evidence="1">
    <location>
        <position position="1"/>
    </location>
</feature>
<dbReference type="OrthoDB" id="8064584at2759"/>
<feature type="non-terminal residue" evidence="1">
    <location>
        <position position="354"/>
    </location>
</feature>
<protein>
    <submittedName>
        <fullName evidence="1">Retrovirus-related Env polyprotein from transposon gypsy</fullName>
    </submittedName>
</protein>
<proteinExistence type="predicted"/>
<reference evidence="1" key="1">
    <citation type="journal article" date="2014" name="BMC Genomics">
        <title>Characterizing the developmental transcriptome of the oriental fruit fly, Bactrocera dorsalis (Diptera: Tephritidae) through comparative genomic analysis with Drosophila melanogaster utilizing modENCODE datasets.</title>
        <authorList>
            <person name="Geib S.M."/>
            <person name="Calla B."/>
            <person name="Hall B."/>
            <person name="Hou S."/>
            <person name="Manoukis N.C."/>
        </authorList>
    </citation>
    <scope>NUCLEOTIDE SEQUENCE</scope>
    <source>
        <strain evidence="1">Punador</strain>
    </source>
</reference>
<dbReference type="InterPro" id="IPR009882">
    <property type="entry name" value="Gypsy"/>
</dbReference>
<evidence type="ECO:0000313" key="1">
    <source>
        <dbReference type="EMBL" id="JAC55031.1"/>
    </source>
</evidence>
<sequence>NLTYFRELISSDTNYYNKKLRYKNFEQNNEQDKAYINDLDTDPEIELIETLLEQLQIKDTRYRRGINEIGTLWKWIAGTPDHDDLVLVNNKLNELIDNNNKQYTTNSKIFGIINQLTETINNINENSNIKILMKRKNQFLITELQNMINTIAIGKMGILNPTILNLDEIKSIIKNEHGRLTITDVIDISNFKIVQNKDVIVINIKYPKIIYDCKYYEVRAIPQKDGKLIINNEIAKCKKEYINIKNCKREMINTYCKINNKNTCLSDILSNKKGKCKKIKEKHKDIDIIKEGAILVSGNHTIDDSAINGVYLVTIENYTNIDNITYENIDCKIWDYLKNNHINNFEIIEYIETK</sequence>
<dbReference type="AlphaFoldDB" id="A0A034WHG6"/>
<name>A0A034WHG6_BACDO</name>
<accession>A0A034WHG6</accession>
<organism evidence="1">
    <name type="scientific">Bactrocera dorsalis</name>
    <name type="common">Oriental fruit fly</name>
    <name type="synonym">Dacus dorsalis</name>
    <dbReference type="NCBI Taxonomy" id="27457"/>
    <lineage>
        <taxon>Eukaryota</taxon>
        <taxon>Metazoa</taxon>
        <taxon>Ecdysozoa</taxon>
        <taxon>Arthropoda</taxon>
        <taxon>Hexapoda</taxon>
        <taxon>Insecta</taxon>
        <taxon>Pterygota</taxon>
        <taxon>Neoptera</taxon>
        <taxon>Endopterygota</taxon>
        <taxon>Diptera</taxon>
        <taxon>Brachycera</taxon>
        <taxon>Muscomorpha</taxon>
        <taxon>Tephritoidea</taxon>
        <taxon>Tephritidae</taxon>
        <taxon>Bactrocera</taxon>
        <taxon>Bactrocera</taxon>
    </lineage>
</organism>
<dbReference type="EMBL" id="GAKP01003921">
    <property type="protein sequence ID" value="JAC55031.1"/>
    <property type="molecule type" value="Transcribed_RNA"/>
</dbReference>
<dbReference type="Pfam" id="PF07253">
    <property type="entry name" value="Gypsy"/>
    <property type="match status" value="1"/>
</dbReference>
<gene>
    <name evidence="1" type="primary">ENV1</name>
</gene>